<dbReference type="AlphaFoldDB" id="A0A4R2TQM9"/>
<evidence type="ECO:0000256" key="7">
    <source>
        <dbReference type="ARBA" id="ARBA00023049"/>
    </source>
</evidence>
<dbReference type="RefSeq" id="WP_243647876.1">
    <property type="nucleotide sequence ID" value="NZ_SLYB01000002.1"/>
</dbReference>
<protein>
    <submittedName>
        <fullName evidence="12">Zinc protease</fullName>
    </submittedName>
</protein>
<name>A0A4R2TQM9_9PAST</name>
<dbReference type="InterPro" id="IPR050626">
    <property type="entry name" value="Peptidase_M16"/>
</dbReference>
<sequence length="911" mass="104552">MRLFFGLFLAVFSVSAMAEVSQPIQGKLDNGFRYTILPLHKDKGRLEVRIKVDAGSVDQKDHQHGVAHMVEHMVFRATQAFPQGVMDYLHANKWVRAKNYNAVTNAVSTTYMYTPPQGADLDQVLQVASQMLLHANLTQADLDKERKIITEEWRSGQGVGSRMAEMRNNSVRYNSRYTRSPVIGTQQAIEQMPATELQDFYHIWYVPNNMQALIMGDVDEKSAVALLQKYFGNTPNKAVPNRDYIDPQLTNNLRINKLQDPRCGVSQVAYIWRFDESAGKGTGEQSSRNRLIDRLTLAMLTQRVRNQQENLPKDVKALMVRKSELGNHTGILGIFAAVENQAHSLALQQILLEIERVKQYPFTQAELDKQIAPIQEQLDFAKKRNNDRNFDSWMQVMMNTVMLDKPYKTQTELGHFNDPLLKSITLADVQQRLNEWFNAQDRIVQYQPPRDSQIEPITQEMVNQWVKNAQTAKLEAPQQEKEIVPMTLLPLKQQGKIINETQFAEQNVIHWMLSNGDKVVWLKSPLAKDKTYLNAQSSAGFQAKELNNWQSQVASQLIAQNAPLDWRIEQLNLWKKTNKVNLNISQKARILSLSGQSDNEHFADLLRLYVATQRETQVKDGVDEIKNELTKQINLQQENSLELQKIKAISEFRFGKYENDSLPKDKADLDRLTAQDLNRQWQIMTSAPVTYYIVNNLTAEQMQEQIVRNLASIPRQQTLTVEPLLPLAGSAEQQFAFNLEPKDDVDIWWFTPQQWQGKDAVVVSLLQNIASNKLKLALRDNKSGVYSLRFESRLNPETQRIESGLKFTANPENTQILVDEAKKVLATFAKDITEQDVKQAKTVFMESEKNRLESVDTWMNRLILSENKYQTPQYLSEMQHLADNITLENLKTMAEKLSSDNVKVFVTTQKK</sequence>
<comment type="similarity">
    <text evidence="2 8">Belongs to the peptidase M16 family.</text>
</comment>
<evidence type="ECO:0000256" key="8">
    <source>
        <dbReference type="RuleBase" id="RU004447"/>
    </source>
</evidence>
<keyword evidence="9" id="KW-0732">Signal</keyword>
<evidence type="ECO:0000259" key="11">
    <source>
        <dbReference type="Pfam" id="PF05193"/>
    </source>
</evidence>
<feature type="signal peptide" evidence="9">
    <location>
        <begin position="1"/>
        <end position="18"/>
    </location>
</feature>
<comment type="cofactor">
    <cofactor evidence="1">
        <name>Zn(2+)</name>
        <dbReference type="ChEBI" id="CHEBI:29105"/>
    </cofactor>
</comment>
<keyword evidence="6" id="KW-0862">Zinc</keyword>
<evidence type="ECO:0000256" key="3">
    <source>
        <dbReference type="ARBA" id="ARBA00022670"/>
    </source>
</evidence>
<dbReference type="Pfam" id="PF00675">
    <property type="entry name" value="Peptidase_M16"/>
    <property type="match status" value="1"/>
</dbReference>
<dbReference type="PROSITE" id="PS00143">
    <property type="entry name" value="INSULINASE"/>
    <property type="match status" value="1"/>
</dbReference>
<comment type="caution">
    <text evidence="12">The sequence shown here is derived from an EMBL/GenBank/DDBJ whole genome shotgun (WGS) entry which is preliminary data.</text>
</comment>
<dbReference type="GO" id="GO:0046872">
    <property type="term" value="F:metal ion binding"/>
    <property type="evidence" value="ECO:0007669"/>
    <property type="project" value="UniProtKB-KW"/>
</dbReference>
<evidence type="ECO:0000313" key="13">
    <source>
        <dbReference type="Proteomes" id="UP000295763"/>
    </source>
</evidence>
<evidence type="ECO:0000313" key="12">
    <source>
        <dbReference type="EMBL" id="TCP97322.1"/>
    </source>
</evidence>
<evidence type="ECO:0000259" key="10">
    <source>
        <dbReference type="Pfam" id="PF00675"/>
    </source>
</evidence>
<dbReference type="Gene3D" id="3.30.830.10">
    <property type="entry name" value="Metalloenzyme, LuxS/M16 peptidase-like"/>
    <property type="match status" value="3"/>
</dbReference>
<dbReference type="PANTHER" id="PTHR43690:SF17">
    <property type="entry name" value="PROTEIN YHJJ"/>
    <property type="match status" value="1"/>
</dbReference>
<keyword evidence="4" id="KW-0479">Metal-binding</keyword>
<dbReference type="InterPro" id="IPR011765">
    <property type="entry name" value="Pept_M16_N"/>
</dbReference>
<keyword evidence="5" id="KW-0378">Hydrolase</keyword>
<feature type="chain" id="PRO_5021023806" evidence="9">
    <location>
        <begin position="19"/>
        <end position="911"/>
    </location>
</feature>
<evidence type="ECO:0000256" key="1">
    <source>
        <dbReference type="ARBA" id="ARBA00001947"/>
    </source>
</evidence>
<dbReference type="Pfam" id="PF05193">
    <property type="entry name" value="Peptidase_M16_C"/>
    <property type="match status" value="2"/>
</dbReference>
<evidence type="ECO:0000256" key="2">
    <source>
        <dbReference type="ARBA" id="ARBA00007261"/>
    </source>
</evidence>
<dbReference type="PANTHER" id="PTHR43690">
    <property type="entry name" value="NARDILYSIN"/>
    <property type="match status" value="1"/>
</dbReference>
<dbReference type="InterPro" id="IPR011249">
    <property type="entry name" value="Metalloenz_LuxS/M16"/>
</dbReference>
<feature type="domain" description="Peptidase M16 N-terminal" evidence="10">
    <location>
        <begin position="47"/>
        <end position="153"/>
    </location>
</feature>
<accession>A0A4R2TQM9</accession>
<feature type="domain" description="Peptidase M16 C-terminal" evidence="11">
    <location>
        <begin position="687"/>
        <end position="842"/>
    </location>
</feature>
<keyword evidence="3 12" id="KW-0645">Protease</keyword>
<dbReference type="InterPro" id="IPR001431">
    <property type="entry name" value="Pept_M16_Zn_BS"/>
</dbReference>
<gene>
    <name evidence="12" type="ORF">EDC44_102126</name>
</gene>
<dbReference type="InterPro" id="IPR007863">
    <property type="entry name" value="Peptidase_M16_C"/>
</dbReference>
<keyword evidence="13" id="KW-1185">Reference proteome</keyword>
<reference evidence="12 13" key="1">
    <citation type="submission" date="2019-03" db="EMBL/GenBank/DDBJ databases">
        <title>Genomic Encyclopedia of Type Strains, Phase IV (KMG-IV): sequencing the most valuable type-strain genomes for metagenomic binning, comparative biology and taxonomic classification.</title>
        <authorList>
            <person name="Goeker M."/>
        </authorList>
    </citation>
    <scope>NUCLEOTIDE SEQUENCE [LARGE SCALE GENOMIC DNA]</scope>
    <source>
        <strain evidence="12 13">DSM 28404</strain>
    </source>
</reference>
<evidence type="ECO:0000256" key="6">
    <source>
        <dbReference type="ARBA" id="ARBA00022833"/>
    </source>
</evidence>
<evidence type="ECO:0000256" key="5">
    <source>
        <dbReference type="ARBA" id="ARBA00022801"/>
    </source>
</evidence>
<evidence type="ECO:0000256" key="9">
    <source>
        <dbReference type="SAM" id="SignalP"/>
    </source>
</evidence>
<dbReference type="Proteomes" id="UP000295763">
    <property type="component" value="Unassembled WGS sequence"/>
</dbReference>
<proteinExistence type="inferred from homology"/>
<feature type="domain" description="Peptidase M16 C-terminal" evidence="11">
    <location>
        <begin position="194"/>
        <end position="371"/>
    </location>
</feature>
<dbReference type="GO" id="GO:0006508">
    <property type="term" value="P:proteolysis"/>
    <property type="evidence" value="ECO:0007669"/>
    <property type="project" value="UniProtKB-KW"/>
</dbReference>
<organism evidence="12 13">
    <name type="scientific">Cricetibacter osteomyelitidis</name>
    <dbReference type="NCBI Taxonomy" id="1521931"/>
    <lineage>
        <taxon>Bacteria</taxon>
        <taxon>Pseudomonadati</taxon>
        <taxon>Pseudomonadota</taxon>
        <taxon>Gammaproteobacteria</taxon>
        <taxon>Pasteurellales</taxon>
        <taxon>Pasteurellaceae</taxon>
        <taxon>Cricetibacter</taxon>
    </lineage>
</organism>
<dbReference type="GO" id="GO:0004222">
    <property type="term" value="F:metalloendopeptidase activity"/>
    <property type="evidence" value="ECO:0007669"/>
    <property type="project" value="InterPro"/>
</dbReference>
<evidence type="ECO:0000256" key="4">
    <source>
        <dbReference type="ARBA" id="ARBA00022723"/>
    </source>
</evidence>
<keyword evidence="7" id="KW-0482">Metalloprotease</keyword>
<dbReference type="SUPFAM" id="SSF63411">
    <property type="entry name" value="LuxS/MPP-like metallohydrolase"/>
    <property type="match status" value="4"/>
</dbReference>
<dbReference type="EMBL" id="SLYB01000002">
    <property type="protein sequence ID" value="TCP97322.1"/>
    <property type="molecule type" value="Genomic_DNA"/>
</dbReference>